<evidence type="ECO:0000256" key="1">
    <source>
        <dbReference type="ARBA" id="ARBA00022741"/>
    </source>
</evidence>
<dbReference type="InterPro" id="IPR027417">
    <property type="entry name" value="P-loop_NTPase"/>
</dbReference>
<accession>A0A0G4ICB9</accession>
<dbReference type="NCBIfam" id="TIGR00231">
    <property type="entry name" value="small_GTP"/>
    <property type="match status" value="1"/>
</dbReference>
<dbReference type="VEuPathDB" id="CryptoDB:Cvel_13096"/>
<dbReference type="InterPro" id="IPR001806">
    <property type="entry name" value="Small_GTPase"/>
</dbReference>
<dbReference type="InterPro" id="IPR050227">
    <property type="entry name" value="Rab"/>
</dbReference>
<dbReference type="PROSITE" id="PS51421">
    <property type="entry name" value="RAS"/>
    <property type="match status" value="1"/>
</dbReference>
<dbReference type="PROSITE" id="PS51419">
    <property type="entry name" value="RAB"/>
    <property type="match status" value="1"/>
</dbReference>
<sequence length="365" mass="41126">MRGCSVFFRRLLFLEKSAQREAPTTTIETPAANTSVRKYRRKVVFVGDCNVGKTKLCERIGRPDLLFTDEGFPTIGIDFISRRVVKQGGETVRLQLWDTAGQERFRSLIPSYVRDADVVVFVYDVTKESSLREVDRWNSVWKERVTNSNSGCMLVGTKTDKEGERRITTEEGRDKAREIGAMFFETSAATGDRVRELVDALANWNEETPHWETARHVKACGSVQATVLTFLLVTQRLRQRDGKYKKRMTVFPEESSERESEQDDTSTACTATEEAQPAASCAFSSVSCVEAEAQQSPCHSVPPPLPLSVCLHILEFLPLKAPECCRDGDARPKCTRLRDREVHSGGRGSSVRPCRRSCSWAWTAR</sequence>
<dbReference type="SMART" id="SM00175">
    <property type="entry name" value="RAB"/>
    <property type="match status" value="1"/>
</dbReference>
<reference evidence="4" key="1">
    <citation type="submission" date="2014-11" db="EMBL/GenBank/DDBJ databases">
        <authorList>
            <person name="Otto D Thomas"/>
            <person name="Naeem Raeece"/>
        </authorList>
    </citation>
    <scope>NUCLEOTIDE SEQUENCE</scope>
</reference>
<dbReference type="CDD" id="cd00154">
    <property type="entry name" value="Rab"/>
    <property type="match status" value="1"/>
</dbReference>
<name>A0A0G4ICB9_9ALVE</name>
<dbReference type="SMART" id="SM00174">
    <property type="entry name" value="RHO"/>
    <property type="match status" value="1"/>
</dbReference>
<dbReference type="SMART" id="SM00173">
    <property type="entry name" value="RAS"/>
    <property type="match status" value="1"/>
</dbReference>
<evidence type="ECO:0000256" key="2">
    <source>
        <dbReference type="ARBA" id="ARBA00023134"/>
    </source>
</evidence>
<organism evidence="4">
    <name type="scientific">Chromera velia CCMP2878</name>
    <dbReference type="NCBI Taxonomy" id="1169474"/>
    <lineage>
        <taxon>Eukaryota</taxon>
        <taxon>Sar</taxon>
        <taxon>Alveolata</taxon>
        <taxon>Colpodellida</taxon>
        <taxon>Chromeraceae</taxon>
        <taxon>Chromera</taxon>
    </lineage>
</organism>
<dbReference type="FunFam" id="3.40.50.300:FF:001447">
    <property type="entry name" value="Ras-related protein Rab-1B"/>
    <property type="match status" value="1"/>
</dbReference>
<gene>
    <name evidence="4" type="ORF">Cvel_13096</name>
</gene>
<dbReference type="Gene3D" id="3.40.50.300">
    <property type="entry name" value="P-loop containing nucleotide triphosphate hydrolases"/>
    <property type="match status" value="1"/>
</dbReference>
<dbReference type="PANTHER" id="PTHR47977">
    <property type="entry name" value="RAS-RELATED PROTEIN RAB"/>
    <property type="match status" value="1"/>
</dbReference>
<keyword evidence="2" id="KW-0342">GTP-binding</keyword>
<feature type="region of interest" description="Disordered" evidence="3">
    <location>
        <begin position="250"/>
        <end position="271"/>
    </location>
</feature>
<dbReference type="InterPro" id="IPR005225">
    <property type="entry name" value="Small_GTP-bd"/>
</dbReference>
<feature type="compositionally biased region" description="Acidic residues" evidence="3">
    <location>
        <begin position="254"/>
        <end position="264"/>
    </location>
</feature>
<dbReference type="Pfam" id="PF00071">
    <property type="entry name" value="Ras"/>
    <property type="match status" value="1"/>
</dbReference>
<dbReference type="PRINTS" id="PR00449">
    <property type="entry name" value="RASTRNSFRMNG"/>
</dbReference>
<protein>
    <submittedName>
        <fullName evidence="4">Uncharacterized protein</fullName>
    </submittedName>
</protein>
<dbReference type="GO" id="GO:0005525">
    <property type="term" value="F:GTP binding"/>
    <property type="evidence" value="ECO:0007669"/>
    <property type="project" value="UniProtKB-KW"/>
</dbReference>
<dbReference type="EMBL" id="CDMZ01005823">
    <property type="protein sequence ID" value="CEM54851.1"/>
    <property type="molecule type" value="Genomic_DNA"/>
</dbReference>
<dbReference type="AlphaFoldDB" id="A0A0G4ICB9"/>
<evidence type="ECO:0000256" key="3">
    <source>
        <dbReference type="SAM" id="MobiDB-lite"/>
    </source>
</evidence>
<evidence type="ECO:0000313" key="4">
    <source>
        <dbReference type="EMBL" id="CEM54851.1"/>
    </source>
</evidence>
<proteinExistence type="predicted"/>
<dbReference type="PhylomeDB" id="A0A0G4ICB9"/>
<dbReference type="GO" id="GO:0003924">
    <property type="term" value="F:GTPase activity"/>
    <property type="evidence" value="ECO:0007669"/>
    <property type="project" value="InterPro"/>
</dbReference>
<keyword evidence="1" id="KW-0547">Nucleotide-binding</keyword>
<dbReference type="SUPFAM" id="SSF52540">
    <property type="entry name" value="P-loop containing nucleoside triphosphate hydrolases"/>
    <property type="match status" value="1"/>
</dbReference>